<organism evidence="1">
    <name type="scientific">marine metagenome</name>
    <dbReference type="NCBI Taxonomy" id="408172"/>
    <lineage>
        <taxon>unclassified sequences</taxon>
        <taxon>metagenomes</taxon>
        <taxon>ecological metagenomes</taxon>
    </lineage>
</organism>
<protein>
    <submittedName>
        <fullName evidence="1">Uncharacterized protein</fullName>
    </submittedName>
</protein>
<reference evidence="1" key="1">
    <citation type="submission" date="2018-05" db="EMBL/GenBank/DDBJ databases">
        <authorList>
            <person name="Lanie J.A."/>
            <person name="Ng W.-L."/>
            <person name="Kazmierczak K.M."/>
            <person name="Andrzejewski T.M."/>
            <person name="Davidsen T.M."/>
            <person name="Wayne K.J."/>
            <person name="Tettelin H."/>
            <person name="Glass J.I."/>
            <person name="Rusch D."/>
            <person name="Podicherti R."/>
            <person name="Tsui H.-C.T."/>
            <person name="Winkler M.E."/>
        </authorList>
    </citation>
    <scope>NUCLEOTIDE SEQUENCE</scope>
</reference>
<gene>
    <name evidence="1" type="ORF">METZ01_LOCUS421505</name>
</gene>
<proteinExistence type="predicted"/>
<dbReference type="EMBL" id="UINC01166603">
    <property type="protein sequence ID" value="SVD68651.1"/>
    <property type="molecule type" value="Genomic_DNA"/>
</dbReference>
<dbReference type="AlphaFoldDB" id="A0A382XE48"/>
<name>A0A382XE48_9ZZZZ</name>
<accession>A0A382XE48</accession>
<evidence type="ECO:0000313" key="1">
    <source>
        <dbReference type="EMBL" id="SVD68651.1"/>
    </source>
</evidence>
<sequence>MFEGHSTQENPKQLIGKVTLVSSIDGQMKIELDFDFGFGPYNLG</sequence>